<gene>
    <name evidence="1" type="ORF">SMRZ_LOCUS20162</name>
</gene>
<name>A0A183MVT7_9TREM</name>
<dbReference type="Proteomes" id="UP000277204">
    <property type="component" value="Unassembled WGS sequence"/>
</dbReference>
<dbReference type="EMBL" id="UZAI01018204">
    <property type="protein sequence ID" value="VDP34508.1"/>
    <property type="molecule type" value="Genomic_DNA"/>
</dbReference>
<accession>A0A183MVT7</accession>
<sequence length="94" mass="10496">MMVGGSQQGILDPGFVLFNTRQQGNWCPLADSIPCYPASQSEKLLVLSRLQVHHVDECHIARNTGPGFPVDYLQPPFYVYTSLEKNMICVISKV</sequence>
<keyword evidence="2" id="KW-1185">Reference proteome</keyword>
<evidence type="ECO:0000313" key="1">
    <source>
        <dbReference type="EMBL" id="VDP34508.1"/>
    </source>
</evidence>
<organism evidence="1 2">
    <name type="scientific">Schistosoma margrebowiei</name>
    <dbReference type="NCBI Taxonomy" id="48269"/>
    <lineage>
        <taxon>Eukaryota</taxon>
        <taxon>Metazoa</taxon>
        <taxon>Spiralia</taxon>
        <taxon>Lophotrochozoa</taxon>
        <taxon>Platyhelminthes</taxon>
        <taxon>Trematoda</taxon>
        <taxon>Digenea</taxon>
        <taxon>Strigeidida</taxon>
        <taxon>Schistosomatoidea</taxon>
        <taxon>Schistosomatidae</taxon>
        <taxon>Schistosoma</taxon>
    </lineage>
</organism>
<proteinExistence type="predicted"/>
<dbReference type="AlphaFoldDB" id="A0A183MVT7"/>
<protein>
    <submittedName>
        <fullName evidence="1">Uncharacterized protein</fullName>
    </submittedName>
</protein>
<reference evidence="1 2" key="1">
    <citation type="submission" date="2018-11" db="EMBL/GenBank/DDBJ databases">
        <authorList>
            <consortium name="Pathogen Informatics"/>
        </authorList>
    </citation>
    <scope>NUCLEOTIDE SEQUENCE [LARGE SCALE GENOMIC DNA]</scope>
    <source>
        <strain evidence="1 2">Zambia</strain>
    </source>
</reference>
<evidence type="ECO:0000313" key="2">
    <source>
        <dbReference type="Proteomes" id="UP000277204"/>
    </source>
</evidence>